<keyword evidence="2" id="KW-0812">Transmembrane</keyword>
<dbReference type="Proteomes" id="UP000243924">
    <property type="component" value="Chromosome I"/>
</dbReference>
<dbReference type="Gene3D" id="3.40.1350.10">
    <property type="match status" value="1"/>
</dbReference>
<dbReference type="PANTHER" id="PTHR30015:SF7">
    <property type="entry name" value="TYPE IV METHYL-DIRECTED RESTRICTION ENZYME ECOKMRR"/>
    <property type="match status" value="1"/>
</dbReference>
<dbReference type="InterPro" id="IPR011335">
    <property type="entry name" value="Restrct_endonuc-II-like"/>
</dbReference>
<dbReference type="RefSeq" id="WP_092389234.1">
    <property type="nucleotide sequence ID" value="NZ_LT629787.1"/>
</dbReference>
<dbReference type="InterPro" id="IPR052906">
    <property type="entry name" value="Type_IV_Methyl-Rstrct_Enzyme"/>
</dbReference>
<evidence type="ECO:0000256" key="1">
    <source>
        <dbReference type="SAM" id="MobiDB-lite"/>
    </source>
</evidence>
<organism evidence="4 5">
    <name type="scientific">Halopseudomonas salegens</name>
    <dbReference type="NCBI Taxonomy" id="1434072"/>
    <lineage>
        <taxon>Bacteria</taxon>
        <taxon>Pseudomonadati</taxon>
        <taxon>Pseudomonadota</taxon>
        <taxon>Gammaproteobacteria</taxon>
        <taxon>Pseudomonadales</taxon>
        <taxon>Pseudomonadaceae</taxon>
        <taxon>Halopseudomonas</taxon>
    </lineage>
</organism>
<dbReference type="InterPro" id="IPR007560">
    <property type="entry name" value="Restrct_endonuc_IV_Mrr"/>
</dbReference>
<dbReference type="GO" id="GO:0015666">
    <property type="term" value="F:restriction endodeoxyribonuclease activity"/>
    <property type="evidence" value="ECO:0007669"/>
    <property type="project" value="TreeGrafter"/>
</dbReference>
<dbReference type="Pfam" id="PF04471">
    <property type="entry name" value="Mrr_cat"/>
    <property type="match status" value="1"/>
</dbReference>
<keyword evidence="5" id="KW-1185">Reference proteome</keyword>
<feature type="transmembrane region" description="Helical" evidence="2">
    <location>
        <begin position="12"/>
        <end position="35"/>
    </location>
</feature>
<gene>
    <name evidence="4" type="ORF">SAMN05216210_3409</name>
</gene>
<dbReference type="REBASE" id="163106">
    <property type="entry name" value="Psa8338MrrP"/>
</dbReference>
<evidence type="ECO:0000259" key="3">
    <source>
        <dbReference type="Pfam" id="PF04471"/>
    </source>
</evidence>
<keyword evidence="2" id="KW-1133">Transmembrane helix</keyword>
<evidence type="ECO:0000256" key="2">
    <source>
        <dbReference type="SAM" id="Phobius"/>
    </source>
</evidence>
<protein>
    <submittedName>
        <fullName evidence="4">Restriction system protein</fullName>
    </submittedName>
</protein>
<evidence type="ECO:0000313" key="5">
    <source>
        <dbReference type="Proteomes" id="UP000243924"/>
    </source>
</evidence>
<feature type="domain" description="Restriction endonuclease type IV Mrr" evidence="3">
    <location>
        <begin position="110"/>
        <end position="220"/>
    </location>
</feature>
<sequence length="306" mass="32711">MARKRSSGLEDLITLLARLPWWVSALIGVISWLVLRQIAANPPAPANALNTADMSGLMLRTLAYTFANIGQYLLPAICAIGAIGSLVTRSKRKKLLQRVNTASQPARTIDGLSWRQFEQVIGEAFRTQGYSVSETGSQGADGGIDLTLHKDGEKYLVQCKHWRAQKVGVPVVRDFLGAMAAEGAVGGMVITSGQFTSEAKAFAEGRNIQLIDGSKLKTLLAKHNPTTEPEQPTSTTPFCPLCQSAMVKRTARRGPNAGNAFWGCSKYPGCKGAVNAASTPVGEPANDRLESQSDSGLQKARNGVNT</sequence>
<evidence type="ECO:0000313" key="4">
    <source>
        <dbReference type="EMBL" id="SDU36862.1"/>
    </source>
</evidence>
<reference evidence="5" key="1">
    <citation type="submission" date="2016-10" db="EMBL/GenBank/DDBJ databases">
        <authorList>
            <person name="Varghese N."/>
            <person name="Submissions S."/>
        </authorList>
    </citation>
    <scope>NUCLEOTIDE SEQUENCE [LARGE SCALE GENOMIC DNA]</scope>
    <source>
        <strain evidence="5">CECT 8338</strain>
    </source>
</reference>
<accession>A0A1H2HY67</accession>
<dbReference type="SUPFAM" id="SSF52980">
    <property type="entry name" value="Restriction endonuclease-like"/>
    <property type="match status" value="1"/>
</dbReference>
<dbReference type="PANTHER" id="PTHR30015">
    <property type="entry name" value="MRR RESTRICTION SYSTEM PROTEIN"/>
    <property type="match status" value="1"/>
</dbReference>
<dbReference type="STRING" id="1434072.SAMN05216210_3409"/>
<dbReference type="OrthoDB" id="5782056at2"/>
<proteinExistence type="predicted"/>
<dbReference type="AlphaFoldDB" id="A0A1H2HY67"/>
<dbReference type="InterPro" id="IPR011856">
    <property type="entry name" value="tRNA_endonuc-like_dom_sf"/>
</dbReference>
<keyword evidence="2" id="KW-0472">Membrane</keyword>
<dbReference type="GO" id="GO:0009307">
    <property type="term" value="P:DNA restriction-modification system"/>
    <property type="evidence" value="ECO:0007669"/>
    <property type="project" value="InterPro"/>
</dbReference>
<feature type="region of interest" description="Disordered" evidence="1">
    <location>
        <begin position="278"/>
        <end position="306"/>
    </location>
</feature>
<dbReference type="GO" id="GO:0003677">
    <property type="term" value="F:DNA binding"/>
    <property type="evidence" value="ECO:0007669"/>
    <property type="project" value="InterPro"/>
</dbReference>
<name>A0A1H2HY67_9GAMM</name>
<feature type="transmembrane region" description="Helical" evidence="2">
    <location>
        <begin position="69"/>
        <end position="88"/>
    </location>
</feature>
<dbReference type="EMBL" id="LT629787">
    <property type="protein sequence ID" value="SDU36862.1"/>
    <property type="molecule type" value="Genomic_DNA"/>
</dbReference>
<dbReference type="SUPFAM" id="SSF57783">
    <property type="entry name" value="Zinc beta-ribbon"/>
    <property type="match status" value="1"/>
</dbReference>